<accession>A0A411YFL0</accession>
<keyword evidence="11" id="KW-0479">Metal-binding</keyword>
<dbReference type="EC" id="6.3.2.4" evidence="10"/>
<feature type="binding site" evidence="11">
    <location>
        <position position="270"/>
    </location>
    <ligand>
        <name>Mg(2+)</name>
        <dbReference type="ChEBI" id="CHEBI:18420"/>
        <label>2</label>
    </ligand>
</feature>
<dbReference type="GO" id="GO:0008360">
    <property type="term" value="P:regulation of cell shape"/>
    <property type="evidence" value="ECO:0007669"/>
    <property type="project" value="UniProtKB-KW"/>
</dbReference>
<dbReference type="InterPro" id="IPR016185">
    <property type="entry name" value="PreATP-grasp_dom_sf"/>
</dbReference>
<dbReference type="EMBL" id="CP036402">
    <property type="protein sequence ID" value="QBI20008.1"/>
    <property type="molecule type" value="Genomic_DNA"/>
</dbReference>
<keyword evidence="3 10" id="KW-0963">Cytoplasm</keyword>
<evidence type="ECO:0000256" key="7">
    <source>
        <dbReference type="ARBA" id="ARBA00022960"/>
    </source>
</evidence>
<dbReference type="NCBIfam" id="NF002378">
    <property type="entry name" value="PRK01372.1"/>
    <property type="match status" value="1"/>
</dbReference>
<evidence type="ECO:0000256" key="6">
    <source>
        <dbReference type="ARBA" id="ARBA00022840"/>
    </source>
</evidence>
<dbReference type="Gene3D" id="3.40.50.20">
    <property type="match status" value="1"/>
</dbReference>
<dbReference type="UniPathway" id="UPA00219"/>
<evidence type="ECO:0000256" key="9">
    <source>
        <dbReference type="ARBA" id="ARBA00023316"/>
    </source>
</evidence>
<dbReference type="InterPro" id="IPR013815">
    <property type="entry name" value="ATP_grasp_subdomain_1"/>
</dbReference>
<dbReference type="Gene3D" id="3.30.470.20">
    <property type="entry name" value="ATP-grasp fold, B domain"/>
    <property type="match status" value="1"/>
</dbReference>
<dbReference type="InterPro" id="IPR000291">
    <property type="entry name" value="D-Ala_lig_Van_CS"/>
</dbReference>
<keyword evidence="6 12" id="KW-0067">ATP-binding</keyword>
<dbReference type="GO" id="GO:0071555">
    <property type="term" value="P:cell wall organization"/>
    <property type="evidence" value="ECO:0007669"/>
    <property type="project" value="UniProtKB-KW"/>
</dbReference>
<evidence type="ECO:0000256" key="11">
    <source>
        <dbReference type="PIRSR" id="PIRSR039102-3"/>
    </source>
</evidence>
<feature type="binding site" evidence="11">
    <location>
        <position position="270"/>
    </location>
    <ligand>
        <name>Mg(2+)</name>
        <dbReference type="ChEBI" id="CHEBI:18420"/>
        <label>1</label>
    </ligand>
</feature>
<dbReference type="InterPro" id="IPR011095">
    <property type="entry name" value="Dala_Dala_lig_C"/>
</dbReference>
<keyword evidence="15" id="KW-1185">Reference proteome</keyword>
<evidence type="ECO:0000313" key="15">
    <source>
        <dbReference type="Proteomes" id="UP000291469"/>
    </source>
</evidence>
<dbReference type="KEGG" id="erz:ER308_10855"/>
<evidence type="ECO:0000313" key="14">
    <source>
        <dbReference type="EMBL" id="QBI20008.1"/>
    </source>
</evidence>
<dbReference type="Pfam" id="PF01820">
    <property type="entry name" value="Dala_Dala_lig_N"/>
    <property type="match status" value="1"/>
</dbReference>
<feature type="domain" description="ATP-grasp" evidence="13">
    <location>
        <begin position="100"/>
        <end position="303"/>
    </location>
</feature>
<dbReference type="OrthoDB" id="9813261at2"/>
<dbReference type="PANTHER" id="PTHR23132">
    <property type="entry name" value="D-ALANINE--D-ALANINE LIGASE"/>
    <property type="match status" value="1"/>
</dbReference>
<dbReference type="GO" id="GO:0005737">
    <property type="term" value="C:cytoplasm"/>
    <property type="evidence" value="ECO:0007669"/>
    <property type="project" value="UniProtKB-SubCell"/>
</dbReference>
<comment type="cofactor">
    <cofactor evidence="11">
        <name>Mg(2+)</name>
        <dbReference type="ChEBI" id="CHEBI:18420"/>
    </cofactor>
    <cofactor evidence="11">
        <name>Mn(2+)</name>
        <dbReference type="ChEBI" id="CHEBI:29035"/>
    </cofactor>
    <text evidence="11">Binds 2 magnesium or manganese ions per subunit.</text>
</comment>
<dbReference type="GO" id="GO:0046872">
    <property type="term" value="F:metal ion binding"/>
    <property type="evidence" value="ECO:0007669"/>
    <property type="project" value="UniProtKB-KW"/>
</dbReference>
<evidence type="ECO:0000256" key="12">
    <source>
        <dbReference type="PROSITE-ProRule" id="PRU00409"/>
    </source>
</evidence>
<comment type="subcellular location">
    <subcellularLocation>
        <location evidence="1 10">Cytoplasm</location>
    </subcellularLocation>
</comment>
<comment type="function">
    <text evidence="10">Cell wall formation.</text>
</comment>
<dbReference type="InterPro" id="IPR011761">
    <property type="entry name" value="ATP-grasp"/>
</dbReference>
<dbReference type="Gene3D" id="3.30.1490.20">
    <property type="entry name" value="ATP-grasp fold, A domain"/>
    <property type="match status" value="1"/>
</dbReference>
<dbReference type="PIRSF" id="PIRSF039102">
    <property type="entry name" value="Ddl/VanB"/>
    <property type="match status" value="1"/>
</dbReference>
<evidence type="ECO:0000256" key="10">
    <source>
        <dbReference type="HAMAP-Rule" id="MF_00047"/>
    </source>
</evidence>
<organism evidence="14 15">
    <name type="scientific">Egibacter rhizosphaerae</name>
    <dbReference type="NCBI Taxonomy" id="1670831"/>
    <lineage>
        <taxon>Bacteria</taxon>
        <taxon>Bacillati</taxon>
        <taxon>Actinomycetota</taxon>
        <taxon>Nitriliruptoria</taxon>
        <taxon>Egibacterales</taxon>
        <taxon>Egibacteraceae</taxon>
        <taxon>Egibacter</taxon>
    </lineage>
</organism>
<dbReference type="GO" id="GO:0005524">
    <property type="term" value="F:ATP binding"/>
    <property type="evidence" value="ECO:0007669"/>
    <property type="project" value="UniProtKB-UniRule"/>
</dbReference>
<keyword evidence="7 10" id="KW-0133">Cell shape</keyword>
<dbReference type="InterPro" id="IPR011127">
    <property type="entry name" value="Dala_Dala_lig_N"/>
</dbReference>
<proteinExistence type="inferred from homology"/>
<dbReference type="PANTHER" id="PTHR23132:SF23">
    <property type="entry name" value="D-ALANINE--D-ALANINE LIGASE B"/>
    <property type="match status" value="1"/>
</dbReference>
<evidence type="ECO:0000256" key="3">
    <source>
        <dbReference type="ARBA" id="ARBA00022490"/>
    </source>
</evidence>
<evidence type="ECO:0000256" key="4">
    <source>
        <dbReference type="ARBA" id="ARBA00022598"/>
    </source>
</evidence>
<dbReference type="Proteomes" id="UP000291469">
    <property type="component" value="Chromosome"/>
</dbReference>
<name>A0A411YFL0_9ACTN</name>
<evidence type="ECO:0000256" key="8">
    <source>
        <dbReference type="ARBA" id="ARBA00022984"/>
    </source>
</evidence>
<dbReference type="HAMAP" id="MF_00047">
    <property type="entry name" value="Dala_Dala_lig"/>
    <property type="match status" value="1"/>
</dbReference>
<keyword evidence="5 12" id="KW-0547">Nucleotide-binding</keyword>
<dbReference type="RefSeq" id="WP_131155005.1">
    <property type="nucleotide sequence ID" value="NZ_CP036402.1"/>
</dbReference>
<dbReference type="PROSITE" id="PS00843">
    <property type="entry name" value="DALA_DALA_LIGASE_1"/>
    <property type="match status" value="1"/>
</dbReference>
<protein>
    <recommendedName>
        <fullName evidence="10">D-alanine--D-alanine ligase</fullName>
        <ecNumber evidence="10">6.3.2.4</ecNumber>
    </recommendedName>
    <alternativeName>
        <fullName evidence="10">D-Ala-D-Ala ligase</fullName>
    </alternativeName>
    <alternativeName>
        <fullName evidence="10">D-alanylalanine synthetase</fullName>
    </alternativeName>
</protein>
<dbReference type="AlphaFoldDB" id="A0A411YFL0"/>
<dbReference type="InterPro" id="IPR005905">
    <property type="entry name" value="D_ala_D_ala"/>
</dbReference>
<sequence length="308" mass="32698">MTGVAVVAGGLSLERDVSLRSGGRVADALTDRGHEVELLDLDSALVERLSEKTFDVVFLALHGKSGEDGTVQALLDLMGIPYTGPDATASAIAWDKGVFKGLSARHGIPTPDWVPVSSEAIRDLGAASALPRIIERLGSPLVVKPAQGGAFMGVRVVDGDDDLRAGLVSALSYYDVALAERFVRGSEVAIAILDGEALPAVEIVPKTGQYDFSARYTHGAADFYAPARLDDRTRGEAEQVALRAWELAGCRDITRADLIVDADGQPWLLELDTCPGMTETSLVPMAAEAAGIGFDELCERLVQLALRR</sequence>
<dbReference type="SUPFAM" id="SSF52440">
    <property type="entry name" value="PreATP-grasp domain"/>
    <property type="match status" value="1"/>
</dbReference>
<comment type="similarity">
    <text evidence="2 10">Belongs to the D-alanine--D-alanine ligase family.</text>
</comment>
<feature type="binding site" evidence="11">
    <location>
        <position position="257"/>
    </location>
    <ligand>
        <name>Mg(2+)</name>
        <dbReference type="ChEBI" id="CHEBI:18420"/>
        <label>1</label>
    </ligand>
</feature>
<keyword evidence="4 10" id="KW-0436">Ligase</keyword>
<keyword evidence="8 10" id="KW-0573">Peptidoglycan synthesis</keyword>
<comment type="pathway">
    <text evidence="10">Cell wall biogenesis; peptidoglycan biosynthesis.</text>
</comment>
<keyword evidence="9 10" id="KW-0961">Cell wall biogenesis/degradation</keyword>
<keyword evidence="11" id="KW-0464">Manganese</keyword>
<reference evidence="14 15" key="1">
    <citation type="submission" date="2019-01" db="EMBL/GenBank/DDBJ databases">
        <title>Egibacter rhizosphaerae EGI 80759T.</title>
        <authorList>
            <person name="Chen D.-D."/>
            <person name="Tian Y."/>
            <person name="Jiao J.-Y."/>
            <person name="Zhang X.-T."/>
            <person name="Zhang Y.-G."/>
            <person name="Zhang Y."/>
            <person name="Xiao M."/>
            <person name="Shu W.-S."/>
            <person name="Li W.-J."/>
        </authorList>
    </citation>
    <scope>NUCLEOTIDE SEQUENCE [LARGE SCALE GENOMIC DNA]</scope>
    <source>
        <strain evidence="14 15">EGI 80759</strain>
    </source>
</reference>
<keyword evidence="11" id="KW-0460">Magnesium</keyword>
<evidence type="ECO:0000256" key="5">
    <source>
        <dbReference type="ARBA" id="ARBA00022741"/>
    </source>
</evidence>
<evidence type="ECO:0000256" key="2">
    <source>
        <dbReference type="ARBA" id="ARBA00010871"/>
    </source>
</evidence>
<dbReference type="NCBIfam" id="TIGR01205">
    <property type="entry name" value="D_ala_D_alaTIGR"/>
    <property type="match status" value="1"/>
</dbReference>
<dbReference type="PROSITE" id="PS50975">
    <property type="entry name" value="ATP_GRASP"/>
    <property type="match status" value="1"/>
</dbReference>
<dbReference type="GO" id="GO:0009252">
    <property type="term" value="P:peptidoglycan biosynthetic process"/>
    <property type="evidence" value="ECO:0007669"/>
    <property type="project" value="UniProtKB-UniRule"/>
</dbReference>
<evidence type="ECO:0000256" key="1">
    <source>
        <dbReference type="ARBA" id="ARBA00004496"/>
    </source>
</evidence>
<comment type="catalytic activity">
    <reaction evidence="10">
        <text>2 D-alanine + ATP = D-alanyl-D-alanine + ADP + phosphate + H(+)</text>
        <dbReference type="Rhea" id="RHEA:11224"/>
        <dbReference type="ChEBI" id="CHEBI:15378"/>
        <dbReference type="ChEBI" id="CHEBI:30616"/>
        <dbReference type="ChEBI" id="CHEBI:43474"/>
        <dbReference type="ChEBI" id="CHEBI:57416"/>
        <dbReference type="ChEBI" id="CHEBI:57822"/>
        <dbReference type="ChEBI" id="CHEBI:456216"/>
        <dbReference type="EC" id="6.3.2.4"/>
    </reaction>
</comment>
<evidence type="ECO:0000259" key="13">
    <source>
        <dbReference type="PROSITE" id="PS50975"/>
    </source>
</evidence>
<gene>
    <name evidence="10" type="primary">ddl</name>
    <name evidence="14" type="ORF">ER308_10855</name>
</gene>
<dbReference type="Pfam" id="PF07478">
    <property type="entry name" value="Dala_Dala_lig_C"/>
    <property type="match status" value="1"/>
</dbReference>
<dbReference type="GO" id="GO:0008716">
    <property type="term" value="F:D-alanine-D-alanine ligase activity"/>
    <property type="evidence" value="ECO:0007669"/>
    <property type="project" value="UniProtKB-UniRule"/>
</dbReference>
<dbReference type="SUPFAM" id="SSF56059">
    <property type="entry name" value="Glutathione synthetase ATP-binding domain-like"/>
    <property type="match status" value="1"/>
</dbReference>